<evidence type="ECO:0000313" key="3">
    <source>
        <dbReference type="EMBL" id="GLS21103.1"/>
    </source>
</evidence>
<dbReference type="EMBL" id="BSPC01000043">
    <property type="protein sequence ID" value="GLS21103.1"/>
    <property type="molecule type" value="Genomic_DNA"/>
</dbReference>
<evidence type="ECO:0000259" key="2">
    <source>
        <dbReference type="Pfam" id="PF22422"/>
    </source>
</evidence>
<dbReference type="InterPro" id="IPR054491">
    <property type="entry name" value="MGH1-like_GH"/>
</dbReference>
<sequence>MKAGTRHTLFDTAEGRRLREIAVGTPWRKWGPYLAERQWGTVREDYSTDGDAWGFFPFAHARSRAYRWGEDGIAGFCDEAMRWCLGVALWNGKDAILKERLFGLGNAQGNHGEDVKEAYHFVDATPTHSYQKMVYRYPQSAFPYEDLLSVNKARSRQEPEFELADTGVFARRRYFDVTVEYAKADYDDILMLVSIENASDEPAHLHVLPQLWARNTWSWAGTADRPRLREDGDGDVLALRPGKKTRRLSVEDAAQWLFCENNTNTPLLFGVDASGPFKDGINDFIVAGRRDAVSATGEGSKVAAHVDVELPGHGRASIRLRWRPDGVAPRPFAEFDTILAARRDEADEFYVALQAGMPNADARKVHRQALAGLLWSKQAYLFDIPIWLDGDPAQPAPPRERRGGRNADWSHLNNADVISMPDTWEYPWYAAWDLAFHCVSLALVDPAFAKDQLVLLTREWFMHPNGQMPAYEWMFGDVNPPVHAWAALRVYEMDRDRTGVADTAFLERVLHKLLLNFTWWVNRKDTGGRNLFQGGFLGLDNISPFNRSDPLPDGMSIDQSDGTAWMAMYALNLMRISIELAMTNSVYEDIATKFFEHFLSIAGAMADVGGTGQGLWNDEDGFFYDTLKMEDGRIAPIRLRSMVGLIPIFAVEVLDQRVFEKLPGFTRRLHWFLKYRPHLAQLVSQWTEPGVGERHLLSLLRGHRLKSLLRRALDETEFLSDYGIRSLSKMHAIEPYRLDHRGMKLEVPYTPGEAMSGLFGGNSNWRGPIWMPVNFLLIDALRKFHGYFGPEFTVECPVGSGRDMNLSEVADELSHRLSRLFLRGSEGHRPALAAETRGGAVVGDHLLFHEYFHGDSGRGLGSSHQTGWTALIANLLARGE</sequence>
<protein>
    <submittedName>
        <fullName evidence="3">Glucosidase</fullName>
    </submittedName>
</protein>
<keyword evidence="4" id="KW-1185">Reference proteome</keyword>
<accession>A0ABQ6CLD9</accession>
<dbReference type="Gene3D" id="1.50.10.10">
    <property type="match status" value="1"/>
</dbReference>
<reference evidence="4" key="1">
    <citation type="journal article" date="2019" name="Int. J. Syst. Evol. Microbiol.">
        <title>The Global Catalogue of Microorganisms (GCM) 10K type strain sequencing project: providing services to taxonomists for standard genome sequencing and annotation.</title>
        <authorList>
            <consortium name="The Broad Institute Genomics Platform"/>
            <consortium name="The Broad Institute Genome Sequencing Center for Infectious Disease"/>
            <person name="Wu L."/>
            <person name="Ma J."/>
        </authorList>
    </citation>
    <scope>NUCLEOTIDE SEQUENCE [LARGE SCALE GENOMIC DNA]</scope>
    <source>
        <strain evidence="4">NBRC 101365</strain>
    </source>
</reference>
<dbReference type="Pfam" id="PF22422">
    <property type="entry name" value="MGH1-like_GH"/>
    <property type="match status" value="1"/>
</dbReference>
<feature type="domain" description="Mannosylglycerate hydrolase MGH1-like glycoside hydrolase" evidence="2">
    <location>
        <begin position="426"/>
        <end position="532"/>
    </location>
</feature>
<comment type="caution">
    <text evidence="3">The sequence shown here is derived from an EMBL/GenBank/DDBJ whole genome shotgun (WGS) entry which is preliminary data.</text>
</comment>
<dbReference type="PANTHER" id="PTHR10412:SF10">
    <property type="entry name" value="GLYCOSYL HYDROLASE FAMILY 63 C-TERMINAL DOMAIN-CONTAINING PROTEIN"/>
    <property type="match status" value="1"/>
</dbReference>
<dbReference type="InterPro" id="IPR012341">
    <property type="entry name" value="6hp_glycosidase-like_sf"/>
</dbReference>
<dbReference type="Proteomes" id="UP001156882">
    <property type="component" value="Unassembled WGS sequence"/>
</dbReference>
<name>A0ABQ6CLD9_9HYPH</name>
<gene>
    <name evidence="3" type="ORF">GCM10007874_41200</name>
</gene>
<dbReference type="PANTHER" id="PTHR10412">
    <property type="entry name" value="MANNOSYL-OLIGOSACCHARIDE GLUCOSIDASE"/>
    <property type="match status" value="1"/>
</dbReference>
<dbReference type="RefSeq" id="WP_284314160.1">
    <property type="nucleotide sequence ID" value="NZ_BSPC01000043.1"/>
</dbReference>
<feature type="domain" description="Glycosyl hydrolase family 63 C-terminal" evidence="1">
    <location>
        <begin position="703"/>
        <end position="790"/>
    </location>
</feature>
<dbReference type="InterPro" id="IPR031335">
    <property type="entry name" value="Glyco_hydro_63_C"/>
</dbReference>
<dbReference type="Pfam" id="PF03200">
    <property type="entry name" value="Glyco_hydro_63"/>
    <property type="match status" value="1"/>
</dbReference>
<dbReference type="InterPro" id="IPR004888">
    <property type="entry name" value="Glycoside_hydrolase_63"/>
</dbReference>
<proteinExistence type="predicted"/>
<evidence type="ECO:0000259" key="1">
    <source>
        <dbReference type="Pfam" id="PF03200"/>
    </source>
</evidence>
<organism evidence="3 4">
    <name type="scientific">Labrys miyagiensis</name>
    <dbReference type="NCBI Taxonomy" id="346912"/>
    <lineage>
        <taxon>Bacteria</taxon>
        <taxon>Pseudomonadati</taxon>
        <taxon>Pseudomonadota</taxon>
        <taxon>Alphaproteobacteria</taxon>
        <taxon>Hyphomicrobiales</taxon>
        <taxon>Xanthobacteraceae</taxon>
        <taxon>Labrys</taxon>
    </lineage>
</organism>
<evidence type="ECO:0000313" key="4">
    <source>
        <dbReference type="Proteomes" id="UP001156882"/>
    </source>
</evidence>
<dbReference type="InterPro" id="IPR008928">
    <property type="entry name" value="6-hairpin_glycosidase_sf"/>
</dbReference>
<dbReference type="SUPFAM" id="SSF48208">
    <property type="entry name" value="Six-hairpin glycosidases"/>
    <property type="match status" value="1"/>
</dbReference>